<name>A0A936YZX0_9BURK</name>
<gene>
    <name evidence="2" type="ORF">JJ685_15550</name>
</gene>
<reference evidence="2 3" key="1">
    <citation type="journal article" date="2017" name="Int. J. Syst. Evol. Microbiol.">
        <title>Ramlibacter monticola sp. nov., isolated from forest soil.</title>
        <authorList>
            <person name="Chaudhary D.K."/>
            <person name="Kim J."/>
        </authorList>
    </citation>
    <scope>NUCLEOTIDE SEQUENCE [LARGE SCALE GENOMIC DNA]</scope>
    <source>
        <strain evidence="2 3">KACC 19175</strain>
    </source>
</reference>
<protein>
    <submittedName>
        <fullName evidence="2">Uncharacterized protein</fullName>
    </submittedName>
</protein>
<proteinExistence type="predicted"/>
<dbReference type="RefSeq" id="WP_201675174.1">
    <property type="nucleotide sequence ID" value="NZ_JAEQNE010000003.1"/>
</dbReference>
<dbReference type="EMBL" id="JAEQNE010000003">
    <property type="protein sequence ID" value="MBL0392555.1"/>
    <property type="molecule type" value="Genomic_DNA"/>
</dbReference>
<keyword evidence="3" id="KW-1185">Reference proteome</keyword>
<evidence type="ECO:0000313" key="2">
    <source>
        <dbReference type="EMBL" id="MBL0392555.1"/>
    </source>
</evidence>
<feature type="region of interest" description="Disordered" evidence="1">
    <location>
        <begin position="49"/>
        <end position="128"/>
    </location>
</feature>
<dbReference type="Proteomes" id="UP000599109">
    <property type="component" value="Unassembled WGS sequence"/>
</dbReference>
<accession>A0A936YZX0</accession>
<feature type="compositionally biased region" description="Basic and acidic residues" evidence="1">
    <location>
        <begin position="106"/>
        <end position="119"/>
    </location>
</feature>
<evidence type="ECO:0000313" key="3">
    <source>
        <dbReference type="Proteomes" id="UP000599109"/>
    </source>
</evidence>
<organism evidence="2 3">
    <name type="scientific">Ramlibacter monticola</name>
    <dbReference type="NCBI Taxonomy" id="1926872"/>
    <lineage>
        <taxon>Bacteria</taxon>
        <taxon>Pseudomonadati</taxon>
        <taxon>Pseudomonadota</taxon>
        <taxon>Betaproteobacteria</taxon>
        <taxon>Burkholderiales</taxon>
        <taxon>Comamonadaceae</taxon>
        <taxon>Ramlibacter</taxon>
    </lineage>
</organism>
<feature type="compositionally biased region" description="Basic and acidic residues" evidence="1">
    <location>
        <begin position="78"/>
        <end position="97"/>
    </location>
</feature>
<evidence type="ECO:0000256" key="1">
    <source>
        <dbReference type="SAM" id="MobiDB-lite"/>
    </source>
</evidence>
<comment type="caution">
    <text evidence="2">The sequence shown here is derived from an EMBL/GenBank/DDBJ whole genome shotgun (WGS) entry which is preliminary data.</text>
</comment>
<dbReference type="AlphaFoldDB" id="A0A936YZX0"/>
<sequence>MPIRTASLTKRISENGQALHRAMMRRETAGADQPPSETELALIEERRQLKEEREKRHAQALLPRPSALERLVRTHHAQAKDKPKAKDDAHAAKETKKPKARRTRAEKHAEKAAALEAARRSPKKPPAK</sequence>